<dbReference type="InterPro" id="IPR016181">
    <property type="entry name" value="Acyl_CoA_acyltransferase"/>
</dbReference>
<dbReference type="RefSeq" id="WP_242947525.1">
    <property type="nucleotide sequence ID" value="NZ_FQXJ01000007.1"/>
</dbReference>
<dbReference type="AlphaFoldDB" id="A0A1M5Y989"/>
<accession>A0A1M5Y989</accession>
<evidence type="ECO:0000313" key="3">
    <source>
        <dbReference type="Proteomes" id="UP000183954"/>
    </source>
</evidence>
<protein>
    <submittedName>
        <fullName evidence="2">Ribosomal protein S18 acetylase RimI</fullName>
    </submittedName>
</protein>
<sequence length="166" mass="18816">MIEIRKAEKMDFEQIWSILHEVFSKGDTYTFSPDTSKEEALSIWTEAPLATFVAIKNDLIVGTYYLKPNQPGLGAHVCNAGYAVRDRARGEGIGRLMCMHSLKEAQNHGFKAMQYNCVVSTNHIAVELWKKCGFTIVGTLQKAFNHKEKGFVDAFVMYQWLSKDSE</sequence>
<dbReference type="EMBL" id="FQXJ01000007">
    <property type="protein sequence ID" value="SHI08404.1"/>
    <property type="molecule type" value="Genomic_DNA"/>
</dbReference>
<keyword evidence="2" id="KW-0689">Ribosomal protein</keyword>
<name>A0A1M5Y989_9FIRM</name>
<dbReference type="GO" id="GO:0016747">
    <property type="term" value="F:acyltransferase activity, transferring groups other than amino-acyl groups"/>
    <property type="evidence" value="ECO:0007669"/>
    <property type="project" value="InterPro"/>
</dbReference>
<dbReference type="STRING" id="1121420.SAMN02746098_02352"/>
<reference evidence="3" key="1">
    <citation type="submission" date="2016-11" db="EMBL/GenBank/DDBJ databases">
        <authorList>
            <person name="Varghese N."/>
            <person name="Submissions S."/>
        </authorList>
    </citation>
    <scope>NUCLEOTIDE SEQUENCE [LARGE SCALE GENOMIC DNA]</scope>
    <source>
        <strain evidence="3">DSM 15449</strain>
    </source>
</reference>
<dbReference type="PROSITE" id="PS51186">
    <property type="entry name" value="GNAT"/>
    <property type="match status" value="1"/>
</dbReference>
<feature type="domain" description="N-acetyltransferase" evidence="1">
    <location>
        <begin position="2"/>
        <end position="162"/>
    </location>
</feature>
<dbReference type="Pfam" id="PF00583">
    <property type="entry name" value="Acetyltransf_1"/>
    <property type="match status" value="1"/>
</dbReference>
<dbReference type="Gene3D" id="3.40.630.30">
    <property type="match status" value="1"/>
</dbReference>
<dbReference type="GO" id="GO:0005840">
    <property type="term" value="C:ribosome"/>
    <property type="evidence" value="ECO:0007669"/>
    <property type="project" value="UniProtKB-KW"/>
</dbReference>
<dbReference type="CDD" id="cd04301">
    <property type="entry name" value="NAT_SF"/>
    <property type="match status" value="1"/>
</dbReference>
<evidence type="ECO:0000259" key="1">
    <source>
        <dbReference type="PROSITE" id="PS51186"/>
    </source>
</evidence>
<dbReference type="PANTHER" id="PTHR43138:SF1">
    <property type="entry name" value="N-ACETYLTRANSFERASE ACA1"/>
    <property type="match status" value="1"/>
</dbReference>
<dbReference type="InterPro" id="IPR052742">
    <property type="entry name" value="Mito_N-acetyltransferase"/>
</dbReference>
<organism evidence="2 3">
    <name type="scientific">Desulfosporosinus lacus DSM 15449</name>
    <dbReference type="NCBI Taxonomy" id="1121420"/>
    <lineage>
        <taxon>Bacteria</taxon>
        <taxon>Bacillati</taxon>
        <taxon>Bacillota</taxon>
        <taxon>Clostridia</taxon>
        <taxon>Eubacteriales</taxon>
        <taxon>Desulfitobacteriaceae</taxon>
        <taxon>Desulfosporosinus</taxon>
    </lineage>
</organism>
<proteinExistence type="predicted"/>
<dbReference type="Proteomes" id="UP000183954">
    <property type="component" value="Unassembled WGS sequence"/>
</dbReference>
<dbReference type="SUPFAM" id="SSF55729">
    <property type="entry name" value="Acyl-CoA N-acyltransferases (Nat)"/>
    <property type="match status" value="1"/>
</dbReference>
<keyword evidence="3" id="KW-1185">Reference proteome</keyword>
<keyword evidence="2" id="KW-0687">Ribonucleoprotein</keyword>
<evidence type="ECO:0000313" key="2">
    <source>
        <dbReference type="EMBL" id="SHI08404.1"/>
    </source>
</evidence>
<gene>
    <name evidence="2" type="ORF">SAMN02746098_02352</name>
</gene>
<dbReference type="InterPro" id="IPR000182">
    <property type="entry name" value="GNAT_dom"/>
</dbReference>
<dbReference type="PANTHER" id="PTHR43138">
    <property type="entry name" value="ACETYLTRANSFERASE, GNAT FAMILY"/>
    <property type="match status" value="1"/>
</dbReference>